<proteinExistence type="inferred from homology"/>
<evidence type="ECO:0000256" key="5">
    <source>
        <dbReference type="ARBA" id="ARBA00023136"/>
    </source>
</evidence>
<protein>
    <submittedName>
        <fullName evidence="8">Cold-regulated 413 plasma membrane protein 1 isoform X1</fullName>
    </submittedName>
</protein>
<accession>A0A1U8JZ57</accession>
<sequence>MGMKVNSFSDLNFGSTGARSAFQWGGTIFALFLLLMNRIGQRSHMLTNLLVLFLLASFPTVLFKIVRGQFGCWVAFLAVALHLFFPDTFPVSRFILFVITPDWLADRFRDDIVPGILCLVITILVTLLEIRGVGGLENCECSCYCFSYWFGIACLVCITISYLAT</sequence>
<evidence type="ECO:0000256" key="1">
    <source>
        <dbReference type="ARBA" id="ARBA00004141"/>
    </source>
</evidence>
<dbReference type="Proteomes" id="UP000818029">
    <property type="component" value="Chromosome D11"/>
</dbReference>
<dbReference type="GeneID" id="107912001"/>
<dbReference type="InterPro" id="IPR008892">
    <property type="entry name" value="COR413"/>
</dbReference>
<feature type="transmembrane region" description="Helical" evidence="6">
    <location>
        <begin position="112"/>
        <end position="130"/>
    </location>
</feature>
<feature type="transmembrane region" description="Helical" evidence="6">
    <location>
        <begin position="45"/>
        <end position="63"/>
    </location>
</feature>
<reference evidence="7" key="1">
    <citation type="journal article" date="2020" name="Nat. Genet.">
        <title>Genomic diversifications of five Gossypium allopolyploid species and their impact on cotton improvement.</title>
        <authorList>
            <person name="Chen Z.J."/>
            <person name="Sreedasyam A."/>
            <person name="Ando A."/>
            <person name="Song Q."/>
            <person name="De Santiago L.M."/>
            <person name="Hulse-Kemp A.M."/>
            <person name="Ding M."/>
            <person name="Ye W."/>
            <person name="Kirkbride R.C."/>
            <person name="Jenkins J."/>
            <person name="Plott C."/>
            <person name="Lovell J."/>
            <person name="Lin Y.M."/>
            <person name="Vaughn R."/>
            <person name="Liu B."/>
            <person name="Simpson S."/>
            <person name="Scheffler B.E."/>
            <person name="Wen L."/>
            <person name="Saski C.A."/>
            <person name="Grover C.E."/>
            <person name="Hu G."/>
            <person name="Conover J.L."/>
            <person name="Carlson J.W."/>
            <person name="Shu S."/>
            <person name="Boston L.B."/>
            <person name="Williams M."/>
            <person name="Peterson D.G."/>
            <person name="McGee K."/>
            <person name="Jones D.C."/>
            <person name="Wendel J.F."/>
            <person name="Stelly D.M."/>
            <person name="Grimwood J."/>
            <person name="Schmutz J."/>
        </authorList>
    </citation>
    <scope>NUCLEOTIDE SEQUENCE [LARGE SCALE GENOMIC DNA]</scope>
    <source>
        <strain evidence="7">cv. TM-1</strain>
    </source>
</reference>
<dbReference type="PaxDb" id="3635-A0A1U8JZ57"/>
<keyword evidence="5 6" id="KW-0472">Membrane</keyword>
<dbReference type="GO" id="GO:0016020">
    <property type="term" value="C:membrane"/>
    <property type="evidence" value="ECO:0007669"/>
    <property type="project" value="UniProtKB-SubCell"/>
</dbReference>
<dbReference type="PANTHER" id="PTHR33596">
    <property type="entry name" value="COLD-REGULATED 413 PLASMA MEMBRANE PROTEIN 2"/>
    <property type="match status" value="1"/>
</dbReference>
<evidence type="ECO:0000313" key="8">
    <source>
        <dbReference type="RefSeq" id="XP_016695515.1"/>
    </source>
</evidence>
<dbReference type="STRING" id="3635.A0A1U8JZ57"/>
<dbReference type="RefSeq" id="XP_016695515.1">
    <property type="nucleotide sequence ID" value="XM_016840026.2"/>
</dbReference>
<dbReference type="AlphaFoldDB" id="A0A1U8JZ57"/>
<feature type="transmembrane region" description="Helical" evidence="6">
    <location>
        <begin position="142"/>
        <end position="164"/>
    </location>
</feature>
<reference evidence="8" key="2">
    <citation type="submission" date="2025-08" db="UniProtKB">
        <authorList>
            <consortium name="RefSeq"/>
        </authorList>
    </citation>
    <scope>IDENTIFICATION</scope>
</reference>
<name>A0A1U8JZ57_GOSHI</name>
<dbReference type="PANTHER" id="PTHR33596:SF4">
    <property type="entry name" value="COLD-REGULATED 413 PLASMA MEMBRANE PROTEIN 4-LIKE"/>
    <property type="match status" value="1"/>
</dbReference>
<keyword evidence="7" id="KW-1185">Reference proteome</keyword>
<dbReference type="OrthoDB" id="1630410at2759"/>
<feature type="transmembrane region" description="Helical" evidence="6">
    <location>
        <begin position="70"/>
        <end position="92"/>
    </location>
</feature>
<comment type="similarity">
    <text evidence="2">Belongs to the Cold-regulated 413 protein family.</text>
</comment>
<evidence type="ECO:0000256" key="6">
    <source>
        <dbReference type="SAM" id="Phobius"/>
    </source>
</evidence>
<comment type="subcellular location">
    <subcellularLocation>
        <location evidence="1">Membrane</location>
        <topology evidence="1">Multi-pass membrane protein</topology>
    </subcellularLocation>
</comment>
<evidence type="ECO:0000313" key="7">
    <source>
        <dbReference type="Proteomes" id="UP000818029"/>
    </source>
</evidence>
<gene>
    <name evidence="8" type="primary">LOC107912001</name>
</gene>
<evidence type="ECO:0000256" key="3">
    <source>
        <dbReference type="ARBA" id="ARBA00022692"/>
    </source>
</evidence>
<keyword evidence="4 6" id="KW-1133">Transmembrane helix</keyword>
<evidence type="ECO:0000256" key="4">
    <source>
        <dbReference type="ARBA" id="ARBA00022989"/>
    </source>
</evidence>
<dbReference type="KEGG" id="ghi:107912001"/>
<evidence type="ECO:0000256" key="2">
    <source>
        <dbReference type="ARBA" id="ARBA00005852"/>
    </source>
</evidence>
<keyword evidence="3 6" id="KW-0812">Transmembrane</keyword>
<dbReference type="Pfam" id="PF05562">
    <property type="entry name" value="WCOR413"/>
    <property type="match status" value="1"/>
</dbReference>
<feature type="transmembrane region" description="Helical" evidence="6">
    <location>
        <begin position="21"/>
        <end position="39"/>
    </location>
</feature>
<organism evidence="7 8">
    <name type="scientific">Gossypium hirsutum</name>
    <name type="common">Upland cotton</name>
    <name type="synonym">Gossypium mexicanum</name>
    <dbReference type="NCBI Taxonomy" id="3635"/>
    <lineage>
        <taxon>Eukaryota</taxon>
        <taxon>Viridiplantae</taxon>
        <taxon>Streptophyta</taxon>
        <taxon>Embryophyta</taxon>
        <taxon>Tracheophyta</taxon>
        <taxon>Spermatophyta</taxon>
        <taxon>Magnoliopsida</taxon>
        <taxon>eudicotyledons</taxon>
        <taxon>Gunneridae</taxon>
        <taxon>Pentapetalae</taxon>
        <taxon>rosids</taxon>
        <taxon>malvids</taxon>
        <taxon>Malvales</taxon>
        <taxon>Malvaceae</taxon>
        <taxon>Malvoideae</taxon>
        <taxon>Gossypium</taxon>
    </lineage>
</organism>